<dbReference type="InterPro" id="IPR029039">
    <property type="entry name" value="Flavoprotein-like_sf"/>
</dbReference>
<evidence type="ECO:0000313" key="2">
    <source>
        <dbReference type="Proteomes" id="UP001060112"/>
    </source>
</evidence>
<dbReference type="RefSeq" id="WP_290141415.1">
    <property type="nucleotide sequence ID" value="NZ_CP101620.1"/>
</dbReference>
<accession>A0ABY5I5K5</accession>
<dbReference type="Gene3D" id="3.40.50.360">
    <property type="match status" value="1"/>
</dbReference>
<name>A0ABY5I5K5_9FIRM</name>
<proteinExistence type="predicted"/>
<protein>
    <submittedName>
        <fullName evidence="1">Flavodoxin family protein</fullName>
    </submittedName>
</protein>
<keyword evidence="2" id="KW-1185">Reference proteome</keyword>
<sequence>MNLILSDCPLCLELAPQDTLIDLFSLNIHHCVGCFQYWVKTPGKCVICDDAVHVYPCIAKNQHLIIVSQMKFGSFNTIMKTMLERTLPIQQPFIRLHRRETHHVLRDVKNKKATLIIYGTYDEEEKQIFRKLIQRNEYNMNFDSSQILFVETSQLSETIANNMLKFFKIMCIVIS</sequence>
<reference evidence="1" key="1">
    <citation type="submission" date="2022-07" db="EMBL/GenBank/DDBJ databases">
        <title>Faecal culturing of patients with breast cancer.</title>
        <authorList>
            <person name="Teng N.M.Y."/>
            <person name="Kiu R."/>
            <person name="Evans R."/>
            <person name="Baker D.J."/>
            <person name="Zenner C."/>
            <person name="Robinson S.D."/>
            <person name="Hall L.J."/>
        </authorList>
    </citation>
    <scope>NUCLEOTIDE SEQUENCE</scope>
    <source>
        <strain evidence="1">LH1062</strain>
    </source>
</reference>
<organism evidence="1 2">
    <name type="scientific">Allocoprobacillus halotolerans</name>
    <dbReference type="NCBI Taxonomy" id="2944914"/>
    <lineage>
        <taxon>Bacteria</taxon>
        <taxon>Bacillati</taxon>
        <taxon>Bacillota</taxon>
        <taxon>Erysipelotrichia</taxon>
        <taxon>Erysipelotrichales</taxon>
        <taxon>Erysipelotrichaceae</taxon>
        <taxon>Allocoprobacillus</taxon>
    </lineage>
</organism>
<dbReference type="SUPFAM" id="SSF52218">
    <property type="entry name" value="Flavoproteins"/>
    <property type="match status" value="1"/>
</dbReference>
<evidence type="ECO:0000313" key="1">
    <source>
        <dbReference type="EMBL" id="UTY39978.1"/>
    </source>
</evidence>
<dbReference type="Proteomes" id="UP001060112">
    <property type="component" value="Chromosome"/>
</dbReference>
<gene>
    <name evidence="1" type="ORF">NMU03_04005</name>
</gene>
<dbReference type="EMBL" id="CP101620">
    <property type="protein sequence ID" value="UTY39978.1"/>
    <property type="molecule type" value="Genomic_DNA"/>
</dbReference>